<proteinExistence type="inferred from homology"/>
<gene>
    <name evidence="7" type="ORF">NDR86_12075</name>
</gene>
<evidence type="ECO:0000256" key="1">
    <source>
        <dbReference type="ARBA" id="ARBA00009437"/>
    </source>
</evidence>
<dbReference type="GO" id="GO:0003677">
    <property type="term" value="F:DNA binding"/>
    <property type="evidence" value="ECO:0007669"/>
    <property type="project" value="UniProtKB-KW"/>
</dbReference>
<dbReference type="Gene3D" id="3.40.190.290">
    <property type="match status" value="1"/>
</dbReference>
<keyword evidence="2" id="KW-0805">Transcription regulation</keyword>
<accession>A0A9X2E7D0</accession>
<dbReference type="CDD" id="cd05466">
    <property type="entry name" value="PBP2_LTTR_substrate"/>
    <property type="match status" value="1"/>
</dbReference>
<organism evidence="7 8">
    <name type="scientific">Nocardia pulmonis</name>
    <dbReference type="NCBI Taxonomy" id="2951408"/>
    <lineage>
        <taxon>Bacteria</taxon>
        <taxon>Bacillati</taxon>
        <taxon>Actinomycetota</taxon>
        <taxon>Actinomycetes</taxon>
        <taxon>Mycobacteriales</taxon>
        <taxon>Nocardiaceae</taxon>
        <taxon>Nocardia</taxon>
    </lineage>
</organism>
<keyword evidence="3" id="KW-0238">DNA-binding</keyword>
<dbReference type="GO" id="GO:0032993">
    <property type="term" value="C:protein-DNA complex"/>
    <property type="evidence" value="ECO:0007669"/>
    <property type="project" value="TreeGrafter"/>
</dbReference>
<comment type="caution">
    <text evidence="7">The sequence shown here is derived from an EMBL/GenBank/DDBJ whole genome shotgun (WGS) entry which is preliminary data.</text>
</comment>
<evidence type="ECO:0000313" key="7">
    <source>
        <dbReference type="EMBL" id="MCM6774210.1"/>
    </source>
</evidence>
<keyword evidence="4" id="KW-0010">Activator</keyword>
<reference evidence="7" key="1">
    <citation type="submission" date="2022-06" db="EMBL/GenBank/DDBJ databases">
        <title>Novel species in genus nocardia.</title>
        <authorList>
            <person name="Li F."/>
        </authorList>
    </citation>
    <scope>NUCLEOTIDE SEQUENCE</scope>
    <source>
        <strain evidence="7">CDC141</strain>
    </source>
</reference>
<evidence type="ECO:0000256" key="3">
    <source>
        <dbReference type="ARBA" id="ARBA00023125"/>
    </source>
</evidence>
<evidence type="ECO:0000259" key="6">
    <source>
        <dbReference type="Pfam" id="PF03466"/>
    </source>
</evidence>
<sequence length="207" mass="22918">MPAAVTRVRIAIPDALNPRHRTQIAAVIRELGPEHRVEVRQMPSLSMEAELLARNTDIVFSHVPAVHSALNTTLLYTESLAAVLDASHFPDRKSLRLADLRGFTHLLGPKHWELSQLNRHNLVDLGIITDSALRFSDSGGMHLLLANEKRFVIVPLESDLACEAERRGFAVLPFTGVELSLTTYLVRRSEDTSLSPIVDAFLTVSGE</sequence>
<dbReference type="Pfam" id="PF03466">
    <property type="entry name" value="LysR_substrate"/>
    <property type="match status" value="1"/>
</dbReference>
<name>A0A9X2E7D0_9NOCA</name>
<dbReference type="EMBL" id="JAMRXG010000004">
    <property type="protein sequence ID" value="MCM6774210.1"/>
    <property type="molecule type" value="Genomic_DNA"/>
</dbReference>
<dbReference type="Proteomes" id="UP001139157">
    <property type="component" value="Unassembled WGS sequence"/>
</dbReference>
<dbReference type="PANTHER" id="PTHR30346:SF28">
    <property type="entry name" value="HTH-TYPE TRANSCRIPTIONAL REGULATOR CYNR"/>
    <property type="match status" value="1"/>
</dbReference>
<comment type="similarity">
    <text evidence="1">Belongs to the LysR transcriptional regulatory family.</text>
</comment>
<keyword evidence="5" id="KW-0804">Transcription</keyword>
<dbReference type="InterPro" id="IPR005119">
    <property type="entry name" value="LysR_subst-bd"/>
</dbReference>
<evidence type="ECO:0000256" key="4">
    <source>
        <dbReference type="ARBA" id="ARBA00023159"/>
    </source>
</evidence>
<evidence type="ECO:0000313" key="8">
    <source>
        <dbReference type="Proteomes" id="UP001139157"/>
    </source>
</evidence>
<dbReference type="PANTHER" id="PTHR30346">
    <property type="entry name" value="TRANSCRIPTIONAL DUAL REGULATOR HCAR-RELATED"/>
    <property type="match status" value="1"/>
</dbReference>
<keyword evidence="8" id="KW-1185">Reference proteome</keyword>
<dbReference type="SUPFAM" id="SSF53850">
    <property type="entry name" value="Periplasmic binding protein-like II"/>
    <property type="match status" value="1"/>
</dbReference>
<feature type="domain" description="LysR substrate-binding" evidence="6">
    <location>
        <begin position="7"/>
        <end position="203"/>
    </location>
</feature>
<evidence type="ECO:0000256" key="5">
    <source>
        <dbReference type="ARBA" id="ARBA00023163"/>
    </source>
</evidence>
<dbReference type="AlphaFoldDB" id="A0A9X2E7D0"/>
<dbReference type="GO" id="GO:0003700">
    <property type="term" value="F:DNA-binding transcription factor activity"/>
    <property type="evidence" value="ECO:0007669"/>
    <property type="project" value="TreeGrafter"/>
</dbReference>
<evidence type="ECO:0000256" key="2">
    <source>
        <dbReference type="ARBA" id="ARBA00023015"/>
    </source>
</evidence>
<protein>
    <submittedName>
        <fullName evidence="7">LysR family transcriptional regulator substrate-binding protein</fullName>
    </submittedName>
</protein>